<evidence type="ECO:0000313" key="9">
    <source>
        <dbReference type="Proteomes" id="UP000532440"/>
    </source>
</evidence>
<evidence type="ECO:0000256" key="4">
    <source>
        <dbReference type="ARBA" id="ARBA00022989"/>
    </source>
</evidence>
<dbReference type="InterPro" id="IPR011701">
    <property type="entry name" value="MFS"/>
</dbReference>
<feature type="transmembrane region" description="Helical" evidence="6">
    <location>
        <begin position="286"/>
        <end position="305"/>
    </location>
</feature>
<comment type="subcellular location">
    <subcellularLocation>
        <location evidence="1">Cell membrane</location>
        <topology evidence="1">Multi-pass membrane protein</topology>
    </subcellularLocation>
</comment>
<evidence type="ECO:0000256" key="1">
    <source>
        <dbReference type="ARBA" id="ARBA00004651"/>
    </source>
</evidence>
<dbReference type="PANTHER" id="PTHR43124">
    <property type="entry name" value="PURINE EFFLUX PUMP PBUE"/>
    <property type="match status" value="1"/>
</dbReference>
<dbReference type="CDD" id="cd06174">
    <property type="entry name" value="MFS"/>
    <property type="match status" value="1"/>
</dbReference>
<dbReference type="SUPFAM" id="SSF103473">
    <property type="entry name" value="MFS general substrate transporter"/>
    <property type="match status" value="1"/>
</dbReference>
<feature type="transmembrane region" description="Helical" evidence="6">
    <location>
        <begin position="102"/>
        <end position="124"/>
    </location>
</feature>
<feature type="transmembrane region" description="Helical" evidence="6">
    <location>
        <begin position="46"/>
        <end position="66"/>
    </location>
</feature>
<dbReference type="GO" id="GO:0005886">
    <property type="term" value="C:plasma membrane"/>
    <property type="evidence" value="ECO:0007669"/>
    <property type="project" value="UniProtKB-SubCell"/>
</dbReference>
<evidence type="ECO:0000256" key="3">
    <source>
        <dbReference type="ARBA" id="ARBA00022692"/>
    </source>
</evidence>
<accession>A0A7W8HIG7</accession>
<feature type="transmembrane region" description="Helical" evidence="6">
    <location>
        <begin position="311"/>
        <end position="331"/>
    </location>
</feature>
<feature type="transmembrane region" description="Helical" evidence="6">
    <location>
        <begin position="165"/>
        <end position="187"/>
    </location>
</feature>
<feature type="transmembrane region" description="Helical" evidence="6">
    <location>
        <begin position="136"/>
        <end position="159"/>
    </location>
</feature>
<keyword evidence="4 6" id="KW-1133">Transmembrane helix</keyword>
<feature type="transmembrane region" description="Helical" evidence="6">
    <location>
        <begin position="252"/>
        <end position="274"/>
    </location>
</feature>
<keyword evidence="9" id="KW-1185">Reference proteome</keyword>
<dbReference type="InterPro" id="IPR050189">
    <property type="entry name" value="MFS_Efflux_Transporters"/>
</dbReference>
<sequence>MSNSPERQRWKMLLALTCAFALSQAYRTVAAIMAPSLQQDFGLSAQGLGLFSGMFHLAFGGLQLAMGIGVDMHGVRRTVLAAFPLAIAGALLSAMAPGFGTLLLGQALIGIGCAPAFLVCTVFIARQFPPHRFASVSGLVLAIGGMGMLLTGTPLAWLIEAWSWRAGFLALALLSVLAWLAVLRWVREPAAGQAGSVRRETLGGALRGFAQLFTFPHTWGILALGAVSYASFVTLRGLWLGPMMVERHGLSLVEAGNVAVLVTVVALVGPPLFGRLDPGERTRRRWIVGYGLASAALFAVAAFGLGLAGDLAVLVVLSLVLGFMVLQYADVRSAYPMAMTGRALSLFTMSMFLGVALVQWLTGLAAGAAQAAGLPIPAVVLGALAAILAAGVAAFAWLPRPPRPGQH</sequence>
<organism evidence="8 9">
    <name type="scientific">Quisquiliibacterium transsilvanicum</name>
    <dbReference type="NCBI Taxonomy" id="1549638"/>
    <lineage>
        <taxon>Bacteria</taxon>
        <taxon>Pseudomonadati</taxon>
        <taxon>Pseudomonadota</taxon>
        <taxon>Betaproteobacteria</taxon>
        <taxon>Burkholderiales</taxon>
        <taxon>Burkholderiaceae</taxon>
        <taxon>Quisquiliibacterium</taxon>
    </lineage>
</organism>
<feature type="transmembrane region" description="Helical" evidence="6">
    <location>
        <begin position="208"/>
        <end position="232"/>
    </location>
</feature>
<dbReference type="InterPro" id="IPR036259">
    <property type="entry name" value="MFS_trans_sf"/>
</dbReference>
<dbReference type="Pfam" id="PF07690">
    <property type="entry name" value="MFS_1"/>
    <property type="match status" value="1"/>
</dbReference>
<evidence type="ECO:0000256" key="6">
    <source>
        <dbReference type="SAM" id="Phobius"/>
    </source>
</evidence>
<dbReference type="InterPro" id="IPR020846">
    <property type="entry name" value="MFS_dom"/>
</dbReference>
<feature type="transmembrane region" description="Helical" evidence="6">
    <location>
        <begin position="78"/>
        <end position="96"/>
    </location>
</feature>
<dbReference type="GO" id="GO:0022857">
    <property type="term" value="F:transmembrane transporter activity"/>
    <property type="evidence" value="ECO:0007669"/>
    <property type="project" value="InterPro"/>
</dbReference>
<dbReference type="EMBL" id="JACHGB010000005">
    <property type="protein sequence ID" value="MBB5272689.1"/>
    <property type="molecule type" value="Genomic_DNA"/>
</dbReference>
<feature type="transmembrane region" description="Helical" evidence="6">
    <location>
        <begin position="374"/>
        <end position="398"/>
    </location>
</feature>
<keyword evidence="2" id="KW-1003">Cell membrane</keyword>
<keyword evidence="5 6" id="KW-0472">Membrane</keyword>
<name>A0A7W8HIG7_9BURK</name>
<dbReference type="PANTHER" id="PTHR43124:SF3">
    <property type="entry name" value="CHLORAMPHENICOL EFFLUX PUMP RV0191"/>
    <property type="match status" value="1"/>
</dbReference>
<dbReference type="Proteomes" id="UP000532440">
    <property type="component" value="Unassembled WGS sequence"/>
</dbReference>
<dbReference type="PROSITE" id="PS50850">
    <property type="entry name" value="MFS"/>
    <property type="match status" value="1"/>
</dbReference>
<feature type="domain" description="Major facilitator superfamily (MFS) profile" evidence="7">
    <location>
        <begin position="12"/>
        <end position="403"/>
    </location>
</feature>
<evidence type="ECO:0000256" key="5">
    <source>
        <dbReference type="ARBA" id="ARBA00023136"/>
    </source>
</evidence>
<comment type="caution">
    <text evidence="8">The sequence shown here is derived from an EMBL/GenBank/DDBJ whole genome shotgun (WGS) entry which is preliminary data.</text>
</comment>
<evidence type="ECO:0000256" key="2">
    <source>
        <dbReference type="ARBA" id="ARBA00022475"/>
    </source>
</evidence>
<gene>
    <name evidence="8" type="ORF">HNQ70_002712</name>
</gene>
<evidence type="ECO:0000313" key="8">
    <source>
        <dbReference type="EMBL" id="MBB5272689.1"/>
    </source>
</evidence>
<reference evidence="8 9" key="1">
    <citation type="submission" date="2020-08" db="EMBL/GenBank/DDBJ databases">
        <title>Genomic Encyclopedia of Type Strains, Phase IV (KMG-IV): sequencing the most valuable type-strain genomes for metagenomic binning, comparative biology and taxonomic classification.</title>
        <authorList>
            <person name="Goeker M."/>
        </authorList>
    </citation>
    <scope>NUCLEOTIDE SEQUENCE [LARGE SCALE GENOMIC DNA]</scope>
    <source>
        <strain evidence="8 9">DSM 29781</strain>
    </source>
</reference>
<dbReference type="AlphaFoldDB" id="A0A7W8HIG7"/>
<evidence type="ECO:0000259" key="7">
    <source>
        <dbReference type="PROSITE" id="PS50850"/>
    </source>
</evidence>
<keyword evidence="3 6" id="KW-0812">Transmembrane</keyword>
<protein>
    <submittedName>
        <fullName evidence="8">Putative MFS family arabinose efflux permease</fullName>
    </submittedName>
</protein>
<dbReference type="Gene3D" id="1.20.1250.20">
    <property type="entry name" value="MFS general substrate transporter like domains"/>
    <property type="match status" value="2"/>
</dbReference>
<proteinExistence type="predicted"/>
<feature type="transmembrane region" description="Helical" evidence="6">
    <location>
        <begin position="343"/>
        <end position="362"/>
    </location>
</feature>